<organism evidence="1 2">
    <name type="scientific">Dissostichus eleginoides</name>
    <name type="common">Patagonian toothfish</name>
    <name type="synonym">Dissostichus amissus</name>
    <dbReference type="NCBI Taxonomy" id="100907"/>
    <lineage>
        <taxon>Eukaryota</taxon>
        <taxon>Metazoa</taxon>
        <taxon>Chordata</taxon>
        <taxon>Craniata</taxon>
        <taxon>Vertebrata</taxon>
        <taxon>Euteleostomi</taxon>
        <taxon>Actinopterygii</taxon>
        <taxon>Neopterygii</taxon>
        <taxon>Teleostei</taxon>
        <taxon>Neoteleostei</taxon>
        <taxon>Acanthomorphata</taxon>
        <taxon>Eupercaria</taxon>
        <taxon>Perciformes</taxon>
        <taxon>Notothenioidei</taxon>
        <taxon>Nototheniidae</taxon>
        <taxon>Dissostichus</taxon>
    </lineage>
</organism>
<keyword evidence="1" id="KW-0687">Ribonucleoprotein</keyword>
<reference evidence="1" key="1">
    <citation type="submission" date="2023-04" db="EMBL/GenBank/DDBJ databases">
        <title>Chromosome-level genome of Chaenocephalus aceratus.</title>
        <authorList>
            <person name="Park H."/>
        </authorList>
    </citation>
    <scope>NUCLEOTIDE SEQUENCE</scope>
    <source>
        <strain evidence="1">DE</strain>
        <tissue evidence="1">Muscle</tissue>
    </source>
</reference>
<evidence type="ECO:0000313" key="2">
    <source>
        <dbReference type="Proteomes" id="UP001228049"/>
    </source>
</evidence>
<proteinExistence type="predicted"/>
<dbReference type="GO" id="GO:0005840">
    <property type="term" value="C:ribosome"/>
    <property type="evidence" value="ECO:0007669"/>
    <property type="project" value="UniProtKB-KW"/>
</dbReference>
<accession>A0AAD9FBM6</accession>
<keyword evidence="2" id="KW-1185">Reference proteome</keyword>
<sequence length="346" mass="38160">MMERRKSKLQNILEDDLGRDLMNAGRFCFSCEQIFANRKCLEEHFCSAASHICSCGTEFAEYNDVLDHSTTHEPGHQVLDHGTIQKRRIEKRIEEEQQLKRLQTGEVVWKVPKLNNVPSVSLLGTPLLKGPMTSALMPQVPMQSAQISQVPPLNSSLSQTPVLIKPSEKDMQNIFAGNPHPRASNNGSRGLPVPHFVQLKTPTQSASGVSNYPMQTSSASNGFPCRVCHLPFESAQLLQRHKCARAKEFMAQHVRDGKQYRLKRVAPLTRPIPVLMNGERKPGVSAYGNIKTNQVMSGSLNKGQGAAPVDGETGGDMDDDCFIVESGPDKPAEMIYQVTSSVPITT</sequence>
<dbReference type="EMBL" id="JASDAP010000010">
    <property type="protein sequence ID" value="KAK1895834.1"/>
    <property type="molecule type" value="Genomic_DNA"/>
</dbReference>
<name>A0AAD9FBM6_DISEL</name>
<gene>
    <name evidence="1" type="ORF">KUDE01_021285</name>
</gene>
<comment type="caution">
    <text evidence="1">The sequence shown here is derived from an EMBL/GenBank/DDBJ whole genome shotgun (WGS) entry which is preliminary data.</text>
</comment>
<protein>
    <submittedName>
        <fullName evidence="1">40S ribosomal protein S24</fullName>
    </submittedName>
</protein>
<keyword evidence="1" id="KW-0689">Ribosomal protein</keyword>
<dbReference type="AlphaFoldDB" id="A0AAD9FBM6"/>
<dbReference type="Proteomes" id="UP001228049">
    <property type="component" value="Unassembled WGS sequence"/>
</dbReference>
<evidence type="ECO:0000313" key="1">
    <source>
        <dbReference type="EMBL" id="KAK1895834.1"/>
    </source>
</evidence>